<reference evidence="2 3" key="1">
    <citation type="journal article" date="2019" name="Int. J. Syst. Evol. Microbiol.">
        <title>The Global Catalogue of Microorganisms (GCM) 10K type strain sequencing project: providing services to taxonomists for standard genome sequencing and annotation.</title>
        <authorList>
            <consortium name="The Broad Institute Genomics Platform"/>
            <consortium name="The Broad Institute Genome Sequencing Center for Infectious Disease"/>
            <person name="Wu L."/>
            <person name="Ma J."/>
        </authorList>
    </citation>
    <scope>NUCLEOTIDE SEQUENCE [LARGE SCALE GENOMIC DNA]</scope>
    <source>
        <strain evidence="2 3">YIM 94188</strain>
    </source>
</reference>
<dbReference type="Pfam" id="PF25949">
    <property type="entry name" value="DUF7987"/>
    <property type="match status" value="1"/>
</dbReference>
<dbReference type="RefSeq" id="WP_379692662.1">
    <property type="nucleotide sequence ID" value="NZ_JBHSXH010000009.1"/>
</dbReference>
<gene>
    <name evidence="2" type="ORF">ACFQEV_03510</name>
</gene>
<evidence type="ECO:0000256" key="1">
    <source>
        <dbReference type="SAM" id="Phobius"/>
    </source>
</evidence>
<accession>A0ABD5TTV6</accession>
<sequence length="63" mass="6988">MVSRENKVILGFGALALLLSAVGSQFVWWNSWMFVAVVVVVGVLFPLAVNDGFEEEEEEEAEE</sequence>
<evidence type="ECO:0000313" key="3">
    <source>
        <dbReference type="Proteomes" id="UP001596408"/>
    </source>
</evidence>
<dbReference type="Proteomes" id="UP001596408">
    <property type="component" value="Unassembled WGS sequence"/>
</dbReference>
<keyword evidence="1" id="KW-0812">Transmembrane</keyword>
<protein>
    <recommendedName>
        <fullName evidence="4">Transmembrane protein</fullName>
    </recommendedName>
</protein>
<feature type="transmembrane region" description="Helical" evidence="1">
    <location>
        <begin position="33"/>
        <end position="49"/>
    </location>
</feature>
<evidence type="ECO:0000313" key="2">
    <source>
        <dbReference type="EMBL" id="MFC6824063.1"/>
    </source>
</evidence>
<dbReference type="EMBL" id="JBHSXH010000009">
    <property type="protein sequence ID" value="MFC6824063.1"/>
    <property type="molecule type" value="Genomic_DNA"/>
</dbReference>
<evidence type="ECO:0008006" key="4">
    <source>
        <dbReference type="Google" id="ProtNLM"/>
    </source>
</evidence>
<dbReference type="InterPro" id="IPR058293">
    <property type="entry name" value="DUF7987"/>
</dbReference>
<proteinExistence type="predicted"/>
<dbReference type="AlphaFoldDB" id="A0ABD5TTV6"/>
<keyword evidence="1" id="KW-1133">Transmembrane helix</keyword>
<comment type="caution">
    <text evidence="2">The sequence shown here is derived from an EMBL/GenBank/DDBJ whole genome shotgun (WGS) entry which is preliminary data.</text>
</comment>
<keyword evidence="1" id="KW-0472">Membrane</keyword>
<keyword evidence="3" id="KW-1185">Reference proteome</keyword>
<name>A0ABD5TTV6_9EURY</name>
<organism evidence="2 3">
    <name type="scientific">Halopelagius fulvigenes</name>
    <dbReference type="NCBI Taxonomy" id="1198324"/>
    <lineage>
        <taxon>Archaea</taxon>
        <taxon>Methanobacteriati</taxon>
        <taxon>Methanobacteriota</taxon>
        <taxon>Stenosarchaea group</taxon>
        <taxon>Halobacteria</taxon>
        <taxon>Halobacteriales</taxon>
        <taxon>Haloferacaceae</taxon>
    </lineage>
</organism>